<keyword evidence="6 10" id="KW-0256">Endoplasmic reticulum</keyword>
<accession>A0A1R0H4X4</accession>
<dbReference type="OrthoDB" id="416834at2759"/>
<gene>
    <name evidence="11" type="ORF">AYI68_g1690</name>
</gene>
<evidence type="ECO:0000256" key="3">
    <source>
        <dbReference type="ARBA" id="ARBA00022676"/>
    </source>
</evidence>
<comment type="subcellular location">
    <subcellularLocation>
        <location evidence="1 10">Endoplasmic reticulum membrane</location>
        <topology evidence="1 10">Multi-pass membrane protein</topology>
    </subcellularLocation>
</comment>
<feature type="transmembrane region" description="Helical" evidence="10">
    <location>
        <begin position="277"/>
        <end position="296"/>
    </location>
</feature>
<dbReference type="GO" id="GO:0006506">
    <property type="term" value="P:GPI anchor biosynthetic process"/>
    <property type="evidence" value="ECO:0007669"/>
    <property type="project" value="TreeGrafter"/>
</dbReference>
<evidence type="ECO:0000313" key="11">
    <source>
        <dbReference type="EMBL" id="OLY84156.1"/>
    </source>
</evidence>
<keyword evidence="8 10" id="KW-0472">Membrane</keyword>
<organism evidence="11 12">
    <name type="scientific">Smittium mucronatum</name>
    <dbReference type="NCBI Taxonomy" id="133383"/>
    <lineage>
        <taxon>Eukaryota</taxon>
        <taxon>Fungi</taxon>
        <taxon>Fungi incertae sedis</taxon>
        <taxon>Zoopagomycota</taxon>
        <taxon>Kickxellomycotina</taxon>
        <taxon>Harpellomycetes</taxon>
        <taxon>Harpellales</taxon>
        <taxon>Legeriomycetaceae</taxon>
        <taxon>Smittium</taxon>
    </lineage>
</organism>
<comment type="caution">
    <text evidence="11">The sequence shown here is derived from an EMBL/GenBank/DDBJ whole genome shotgun (WGS) entry which is preliminary data.</text>
</comment>
<sequence length="483" mass="55544">MFAVLAYQSWPWYSTREGMKSETFEKNLRASLIYAAMGCICRPTNAVTWIIAASLLFLFSKNKHLISKNIFLVGIPAFFVMLVIDRIGYKEWCIPLINFYRFNLEKNLAVWFGESNMFYHIFITIPVLFTTMVPLVFYGIYLGSKTLKNKSAINSPLKNSAFGNCEPAIVALGTLVVYSFAGHKEYRFLFSLLPIGFTYAGVSLNTFYGPPDIFTHLNKLFRGHFVIYNPLITNLQGQQHYSFKKSIVIGGSVSNFGRGSYKKKKGRFSHLIPSKRTTILILALTNIPIGLFTNLLHARGVVDVMRYLRKNTANGKVTDIGFLMPCHSTPFYSHIHKPVPMWFLTCDPPQNKEDLISHYWEANEFDINPENFIKSNFVSRDSNLVTSISFTDEGSNVEITKPKLLKFYNDTAMGDDDRLMVEVYRKSRNLRYLPSHLVFYSSMLPRIHSILKFNDYIECANFYNTLFETDIRRKGNILVYCKN</sequence>
<keyword evidence="5 10" id="KW-0812">Transmembrane</keyword>
<dbReference type="GO" id="GO:0005789">
    <property type="term" value="C:endoplasmic reticulum membrane"/>
    <property type="evidence" value="ECO:0007669"/>
    <property type="project" value="UniProtKB-SubCell"/>
</dbReference>
<dbReference type="Pfam" id="PF03901">
    <property type="entry name" value="Glyco_transf_22"/>
    <property type="match status" value="1"/>
</dbReference>
<feature type="transmembrane region" description="Helical" evidence="10">
    <location>
        <begin position="117"/>
        <end position="141"/>
    </location>
</feature>
<dbReference type="AlphaFoldDB" id="A0A1R0H4X4"/>
<comment type="function">
    <text evidence="9">Mannosyltransferase involved in glycosylphosphatidylinositol-anchor biosynthesis. Transfers the third mannose to Man2-GlcN-acyl-PI during GPI precursor assembly.</text>
</comment>
<keyword evidence="12" id="KW-1185">Reference proteome</keyword>
<feature type="transmembrane region" description="Helical" evidence="10">
    <location>
        <begin position="32"/>
        <end position="58"/>
    </location>
</feature>
<name>A0A1R0H4X4_9FUNG</name>
<evidence type="ECO:0000256" key="10">
    <source>
        <dbReference type="RuleBase" id="RU363075"/>
    </source>
</evidence>
<dbReference type="PANTHER" id="PTHR22760:SF4">
    <property type="entry name" value="GPI MANNOSYLTRANSFERASE 3"/>
    <property type="match status" value="1"/>
</dbReference>
<reference evidence="11 12" key="1">
    <citation type="journal article" date="2016" name="Mol. Biol. Evol.">
        <title>Genome-Wide Survey of Gut Fungi (Harpellales) Reveals the First Horizontally Transferred Ubiquitin Gene from a Mosquito Host.</title>
        <authorList>
            <person name="Wang Y."/>
            <person name="White M.M."/>
            <person name="Kvist S."/>
            <person name="Moncalvo J.M."/>
        </authorList>
    </citation>
    <scope>NUCLEOTIDE SEQUENCE [LARGE SCALE GENOMIC DNA]</scope>
    <source>
        <strain evidence="11 12">ALG-7-W6</strain>
    </source>
</reference>
<evidence type="ECO:0000256" key="7">
    <source>
        <dbReference type="ARBA" id="ARBA00022989"/>
    </source>
</evidence>
<evidence type="ECO:0000256" key="2">
    <source>
        <dbReference type="ARBA" id="ARBA00006065"/>
    </source>
</evidence>
<dbReference type="PANTHER" id="PTHR22760">
    <property type="entry name" value="GLYCOSYLTRANSFERASE"/>
    <property type="match status" value="1"/>
</dbReference>
<dbReference type="Proteomes" id="UP000187455">
    <property type="component" value="Unassembled WGS sequence"/>
</dbReference>
<evidence type="ECO:0000256" key="4">
    <source>
        <dbReference type="ARBA" id="ARBA00022679"/>
    </source>
</evidence>
<keyword evidence="3 10" id="KW-0328">Glycosyltransferase</keyword>
<keyword evidence="7 10" id="KW-1133">Transmembrane helix</keyword>
<evidence type="ECO:0000256" key="9">
    <source>
        <dbReference type="ARBA" id="ARBA00024708"/>
    </source>
</evidence>
<dbReference type="EC" id="2.4.1.-" evidence="10"/>
<dbReference type="EMBL" id="LSSL01000600">
    <property type="protein sequence ID" value="OLY84156.1"/>
    <property type="molecule type" value="Genomic_DNA"/>
</dbReference>
<dbReference type="InterPro" id="IPR005599">
    <property type="entry name" value="GPI_mannosylTrfase"/>
</dbReference>
<dbReference type="GO" id="GO:0000026">
    <property type="term" value="F:alpha-1,2-mannosyltransferase activity"/>
    <property type="evidence" value="ECO:0007669"/>
    <property type="project" value="TreeGrafter"/>
</dbReference>
<proteinExistence type="inferred from homology"/>
<feature type="transmembrane region" description="Helical" evidence="10">
    <location>
        <begin position="70"/>
        <end position="89"/>
    </location>
</feature>
<feature type="transmembrane region" description="Helical" evidence="10">
    <location>
        <begin position="187"/>
        <end position="208"/>
    </location>
</feature>
<protein>
    <recommendedName>
        <fullName evidence="10">Mannosyltransferase</fullName>
        <ecNumber evidence="10">2.4.1.-</ecNumber>
    </recommendedName>
</protein>
<evidence type="ECO:0000313" key="12">
    <source>
        <dbReference type="Proteomes" id="UP000187455"/>
    </source>
</evidence>
<evidence type="ECO:0000256" key="6">
    <source>
        <dbReference type="ARBA" id="ARBA00022824"/>
    </source>
</evidence>
<comment type="similarity">
    <text evidence="2">Belongs to the glycosyltransferase 22 family. PIGB subfamily.</text>
</comment>
<evidence type="ECO:0000256" key="5">
    <source>
        <dbReference type="ARBA" id="ARBA00022692"/>
    </source>
</evidence>
<evidence type="ECO:0000256" key="8">
    <source>
        <dbReference type="ARBA" id="ARBA00023136"/>
    </source>
</evidence>
<keyword evidence="4 11" id="KW-0808">Transferase</keyword>
<evidence type="ECO:0000256" key="1">
    <source>
        <dbReference type="ARBA" id="ARBA00004477"/>
    </source>
</evidence>
<dbReference type="STRING" id="133383.A0A1R0H4X4"/>